<protein>
    <submittedName>
        <fullName evidence="2">CHAP domain-containing protein</fullName>
    </submittedName>
</protein>
<dbReference type="EMBL" id="JADEYC010000011">
    <property type="protein sequence ID" value="MBE9374263.1"/>
    <property type="molecule type" value="Genomic_DNA"/>
</dbReference>
<keyword evidence="3" id="KW-1185">Reference proteome</keyword>
<reference evidence="2" key="1">
    <citation type="submission" date="2020-10" db="EMBL/GenBank/DDBJ databases">
        <title>Diversity and distribution of actinomycetes associated with coral in the coast of Hainan.</title>
        <authorList>
            <person name="Li F."/>
        </authorList>
    </citation>
    <scope>NUCLEOTIDE SEQUENCE</scope>
    <source>
        <strain evidence="2">HNM0983</strain>
    </source>
</reference>
<feature type="chain" id="PRO_5037288866" evidence="1">
    <location>
        <begin position="31"/>
        <end position="155"/>
    </location>
</feature>
<evidence type="ECO:0000313" key="3">
    <source>
        <dbReference type="Proteomes" id="UP000598360"/>
    </source>
</evidence>
<evidence type="ECO:0000313" key="2">
    <source>
        <dbReference type="EMBL" id="MBE9374263.1"/>
    </source>
</evidence>
<feature type="signal peptide" evidence="1">
    <location>
        <begin position="1"/>
        <end position="30"/>
    </location>
</feature>
<organism evidence="2 3">
    <name type="scientific">Saccharopolyspora montiporae</name>
    <dbReference type="NCBI Taxonomy" id="2781240"/>
    <lineage>
        <taxon>Bacteria</taxon>
        <taxon>Bacillati</taxon>
        <taxon>Actinomycetota</taxon>
        <taxon>Actinomycetes</taxon>
        <taxon>Pseudonocardiales</taxon>
        <taxon>Pseudonocardiaceae</taxon>
        <taxon>Saccharopolyspora</taxon>
    </lineage>
</organism>
<proteinExistence type="predicted"/>
<dbReference type="AlphaFoldDB" id="A0A929B9Z4"/>
<accession>A0A929B9Z4</accession>
<dbReference type="RefSeq" id="WP_193927709.1">
    <property type="nucleotide sequence ID" value="NZ_JADEYC010000011.1"/>
</dbReference>
<comment type="caution">
    <text evidence="2">The sequence shown here is derived from an EMBL/GenBank/DDBJ whole genome shotgun (WGS) entry which is preliminary data.</text>
</comment>
<name>A0A929B9Z4_9PSEU</name>
<sequence length="155" mass="15776">MRTSTTARLLGGLVTALALLLLPLVGPASAAPSAAAPADGTPSGAIEWFQQQSGDTSYEGLCEMAVENAYGTTGVWPSARAHWEGARSAGKAHEGDTDPPEGAFVYWDTSENGHVGIADGSGGFYSSSVGGAIGHAESLSYFGGYLGWSEPQVPA</sequence>
<keyword evidence="1" id="KW-0732">Signal</keyword>
<gene>
    <name evidence="2" type="ORF">IQ251_07360</name>
</gene>
<evidence type="ECO:0000256" key="1">
    <source>
        <dbReference type="SAM" id="SignalP"/>
    </source>
</evidence>
<dbReference type="Proteomes" id="UP000598360">
    <property type="component" value="Unassembled WGS sequence"/>
</dbReference>